<dbReference type="InterPro" id="IPR001296">
    <property type="entry name" value="Glyco_trans_1"/>
</dbReference>
<keyword evidence="6" id="KW-1185">Reference proteome</keyword>
<protein>
    <submittedName>
        <fullName evidence="5">Glycosyltransferase</fullName>
    </submittedName>
</protein>
<evidence type="ECO:0000259" key="4">
    <source>
        <dbReference type="Pfam" id="PF13439"/>
    </source>
</evidence>
<dbReference type="AlphaFoldDB" id="A0A7D5GR23"/>
<evidence type="ECO:0000313" key="5">
    <source>
        <dbReference type="EMBL" id="QLG48229.1"/>
    </source>
</evidence>
<evidence type="ECO:0000256" key="2">
    <source>
        <dbReference type="ARBA" id="ARBA00022679"/>
    </source>
</evidence>
<keyword evidence="1" id="KW-0328">Glycosyltransferase</keyword>
<feature type="domain" description="Glycosyltransferase subfamily 4-like N-terminal" evidence="4">
    <location>
        <begin position="23"/>
        <end position="151"/>
    </location>
</feature>
<dbReference type="SUPFAM" id="SSF53756">
    <property type="entry name" value="UDP-Glycosyltransferase/glycogen phosphorylase"/>
    <property type="match status" value="1"/>
</dbReference>
<dbReference type="PANTHER" id="PTHR12526">
    <property type="entry name" value="GLYCOSYLTRANSFERASE"/>
    <property type="match status" value="1"/>
</dbReference>
<gene>
    <name evidence="5" type="ORF">HYG82_04885</name>
</gene>
<keyword evidence="2" id="KW-0808">Transferase</keyword>
<dbReference type="OrthoDB" id="193395at2157"/>
<dbReference type="GeneID" id="56032602"/>
<evidence type="ECO:0000259" key="3">
    <source>
        <dbReference type="Pfam" id="PF00534"/>
    </source>
</evidence>
<organism evidence="5 6">
    <name type="scientific">Natrinema halophilum</name>
    <dbReference type="NCBI Taxonomy" id="1699371"/>
    <lineage>
        <taxon>Archaea</taxon>
        <taxon>Methanobacteriati</taxon>
        <taxon>Methanobacteriota</taxon>
        <taxon>Stenosarchaea group</taxon>
        <taxon>Halobacteria</taxon>
        <taxon>Halobacteriales</taxon>
        <taxon>Natrialbaceae</taxon>
        <taxon>Natrinema</taxon>
    </lineage>
</organism>
<dbReference type="Pfam" id="PF00534">
    <property type="entry name" value="Glycos_transf_1"/>
    <property type="match status" value="1"/>
</dbReference>
<feature type="domain" description="Glycosyl transferase family 1" evidence="3">
    <location>
        <begin position="203"/>
        <end position="286"/>
    </location>
</feature>
<proteinExistence type="predicted"/>
<evidence type="ECO:0000256" key="1">
    <source>
        <dbReference type="ARBA" id="ARBA00022676"/>
    </source>
</evidence>
<evidence type="ECO:0000313" key="6">
    <source>
        <dbReference type="Proteomes" id="UP000509241"/>
    </source>
</evidence>
<accession>A0A7D5GR23</accession>
<dbReference type="InterPro" id="IPR028098">
    <property type="entry name" value="Glyco_trans_4-like_N"/>
</dbReference>
<name>A0A7D5GR23_9EURY</name>
<dbReference type="KEGG" id="haly:HYG82_04885"/>
<dbReference type="GO" id="GO:0016757">
    <property type="term" value="F:glycosyltransferase activity"/>
    <property type="evidence" value="ECO:0007669"/>
    <property type="project" value="UniProtKB-KW"/>
</dbReference>
<dbReference type="EMBL" id="CP058601">
    <property type="protein sequence ID" value="QLG48229.1"/>
    <property type="molecule type" value="Genomic_DNA"/>
</dbReference>
<dbReference type="Gene3D" id="3.40.50.2000">
    <property type="entry name" value="Glycogen Phosphorylase B"/>
    <property type="match status" value="3"/>
</dbReference>
<dbReference type="PANTHER" id="PTHR12526:SF640">
    <property type="entry name" value="COLANIC ACID BIOSYNTHESIS GLYCOSYLTRANSFERASE WCAL-RELATED"/>
    <property type="match status" value="1"/>
</dbReference>
<sequence>MSSTRVLSLTTTDWRSFYETQIAALEAEDIEVTTLAVPGDHRALDDEVKRRTPFDYLRYLPQVLREASTGYDIVHANYGLTAPFAFAASAIPTIDLPFVCTLWGGEYVGNRYTPVMKPFVSRADRIVVPSNVMADRIDHPCDVIPFPVDTDLFRPIPRTDAREYVGWETDKRVVLFPYAPSRYEKNYPLAKRIVDGLECDVTLRTVANQPYEDVPYYLNAADVVLITSRYESGPMTVKEAAACNVPVVSRDVGFVREVLNGIPNSYVVDSDDALRTRLASVLEADEPAAGRERIADYGLDEMGTRLRTVYDRCLAETT</sequence>
<dbReference type="RefSeq" id="WP_179259970.1">
    <property type="nucleotide sequence ID" value="NZ_CP058601.1"/>
</dbReference>
<dbReference type="Proteomes" id="UP000509241">
    <property type="component" value="Chromosome"/>
</dbReference>
<dbReference type="Pfam" id="PF13439">
    <property type="entry name" value="Glyco_transf_4"/>
    <property type="match status" value="1"/>
</dbReference>
<reference evidence="5 6" key="1">
    <citation type="submission" date="2020-07" db="EMBL/GenBank/DDBJ databases">
        <authorList>
            <person name="Cui H."/>
        </authorList>
    </citation>
    <scope>NUCLEOTIDE SEQUENCE [LARGE SCALE GENOMIC DNA]</scope>
    <source>
        <strain evidence="5 6">YPL8</strain>
    </source>
</reference>